<evidence type="ECO:0000313" key="1">
    <source>
        <dbReference type="EMBL" id="KAJ8114685.1"/>
    </source>
</evidence>
<evidence type="ECO:0000313" key="2">
    <source>
        <dbReference type="Proteomes" id="UP001153331"/>
    </source>
</evidence>
<dbReference type="Proteomes" id="UP001153331">
    <property type="component" value="Unassembled WGS sequence"/>
</dbReference>
<name>A0ACC2IHP3_9PLEO</name>
<accession>A0ACC2IHP3</accession>
<gene>
    <name evidence="1" type="ORF">OPT61_g3503</name>
</gene>
<sequence length="228" mass="24837">MGKAFDDVGNVLVGGGARLRESHAHDAALELHVAGGNGVRLDPRLDLSSWVGDLGNEQRPVPLRLCRHVLERLEALPREFGLAGDDGVAGPLEMVVLDHDISREDESNAALAPSPVQVDEVLGRYTASLQVLRVPAGQALSHSSLEEAVGCSSEILKPASGQRDEDLILVLDTLHGRQFPRLRRAINVGRVTRNPPHSGQEDVMVNPHFLYKGRHRYEASGPRSRGRR</sequence>
<comment type="caution">
    <text evidence="1">The sequence shown here is derived from an EMBL/GenBank/DDBJ whole genome shotgun (WGS) entry which is preliminary data.</text>
</comment>
<proteinExistence type="predicted"/>
<keyword evidence="2" id="KW-1185">Reference proteome</keyword>
<dbReference type="EMBL" id="JAPHNI010000180">
    <property type="protein sequence ID" value="KAJ8114685.1"/>
    <property type="molecule type" value="Genomic_DNA"/>
</dbReference>
<reference evidence="1" key="1">
    <citation type="submission" date="2022-11" db="EMBL/GenBank/DDBJ databases">
        <title>Genome Sequence of Boeremia exigua.</title>
        <authorList>
            <person name="Buettner E."/>
        </authorList>
    </citation>
    <scope>NUCLEOTIDE SEQUENCE</scope>
    <source>
        <strain evidence="1">CU02</strain>
    </source>
</reference>
<organism evidence="1 2">
    <name type="scientific">Boeremia exigua</name>
    <dbReference type="NCBI Taxonomy" id="749465"/>
    <lineage>
        <taxon>Eukaryota</taxon>
        <taxon>Fungi</taxon>
        <taxon>Dikarya</taxon>
        <taxon>Ascomycota</taxon>
        <taxon>Pezizomycotina</taxon>
        <taxon>Dothideomycetes</taxon>
        <taxon>Pleosporomycetidae</taxon>
        <taxon>Pleosporales</taxon>
        <taxon>Pleosporineae</taxon>
        <taxon>Didymellaceae</taxon>
        <taxon>Boeremia</taxon>
    </lineage>
</organism>
<protein>
    <submittedName>
        <fullName evidence="1">Uncharacterized protein</fullName>
    </submittedName>
</protein>